<dbReference type="KEGG" id="gax:Pan161_13870"/>
<dbReference type="Proteomes" id="UP000316855">
    <property type="component" value="Chromosome"/>
</dbReference>
<proteinExistence type="predicted"/>
<sequence>MNPVFNSNASNRLLYNILSKIFKNEIREKSEVNQFLRDCNPIVKLAVSNETQPGKACDLAAVNFLRDRNETHILKDSDGQEKSG</sequence>
<gene>
    <name evidence="1" type="ORF">Pan161_13870</name>
</gene>
<dbReference type="AlphaFoldDB" id="A0A517V9S6"/>
<keyword evidence="2" id="KW-1185">Reference proteome</keyword>
<reference evidence="1 2" key="1">
    <citation type="submission" date="2019-02" db="EMBL/GenBank/DDBJ databases">
        <title>Deep-cultivation of Planctomycetes and their phenomic and genomic characterization uncovers novel biology.</title>
        <authorList>
            <person name="Wiegand S."/>
            <person name="Jogler M."/>
            <person name="Boedeker C."/>
            <person name="Pinto D."/>
            <person name="Vollmers J."/>
            <person name="Rivas-Marin E."/>
            <person name="Kohn T."/>
            <person name="Peeters S.H."/>
            <person name="Heuer A."/>
            <person name="Rast P."/>
            <person name="Oberbeckmann S."/>
            <person name="Bunk B."/>
            <person name="Jeske O."/>
            <person name="Meyerdierks A."/>
            <person name="Storesund J.E."/>
            <person name="Kallscheuer N."/>
            <person name="Luecker S."/>
            <person name="Lage O.M."/>
            <person name="Pohl T."/>
            <person name="Merkel B.J."/>
            <person name="Hornburger P."/>
            <person name="Mueller R.-W."/>
            <person name="Bruemmer F."/>
            <person name="Labrenz M."/>
            <person name="Spormann A.M."/>
            <person name="Op den Camp H."/>
            <person name="Overmann J."/>
            <person name="Amann R."/>
            <person name="Jetten M.S.M."/>
            <person name="Mascher T."/>
            <person name="Medema M.H."/>
            <person name="Devos D.P."/>
            <person name="Kaster A.-K."/>
            <person name="Ovreas L."/>
            <person name="Rohde M."/>
            <person name="Galperin M.Y."/>
            <person name="Jogler C."/>
        </authorList>
    </citation>
    <scope>NUCLEOTIDE SEQUENCE [LARGE SCALE GENOMIC DNA]</scope>
    <source>
        <strain evidence="1 2">Pan161</strain>
    </source>
</reference>
<evidence type="ECO:0000313" key="1">
    <source>
        <dbReference type="EMBL" id="QDT89755.1"/>
    </source>
</evidence>
<evidence type="ECO:0000313" key="2">
    <source>
        <dbReference type="Proteomes" id="UP000316855"/>
    </source>
</evidence>
<dbReference type="EMBL" id="CP036343">
    <property type="protein sequence ID" value="QDT89755.1"/>
    <property type="molecule type" value="Genomic_DNA"/>
</dbReference>
<accession>A0A517V9S6</accession>
<organism evidence="1 2">
    <name type="scientific">Gimesia algae</name>
    <dbReference type="NCBI Taxonomy" id="2527971"/>
    <lineage>
        <taxon>Bacteria</taxon>
        <taxon>Pseudomonadati</taxon>
        <taxon>Planctomycetota</taxon>
        <taxon>Planctomycetia</taxon>
        <taxon>Planctomycetales</taxon>
        <taxon>Planctomycetaceae</taxon>
        <taxon>Gimesia</taxon>
    </lineage>
</organism>
<protein>
    <submittedName>
        <fullName evidence="1">Uncharacterized protein</fullName>
    </submittedName>
</protein>
<name>A0A517V9S6_9PLAN</name>